<dbReference type="InterPro" id="IPR003340">
    <property type="entry name" value="B3_DNA-bd"/>
</dbReference>
<sequence>MAIFSKTLTVMDFGKGLVPDSDPHKILVELPPFGDGQRIQFLVADMNGKTYNFVCSIRKGESPSKPTFSKGWIEFARDWKLKAGDAITFYKEADRATGAQYKIRVK</sequence>
<protein>
    <recommendedName>
        <fullName evidence="6">TF-B3 domain-containing protein</fullName>
    </recommendedName>
</protein>
<evidence type="ECO:0000256" key="2">
    <source>
        <dbReference type="ARBA" id="ARBA00023015"/>
    </source>
</evidence>
<keyword evidence="4" id="KW-0804">Transcription</keyword>
<evidence type="ECO:0000256" key="3">
    <source>
        <dbReference type="ARBA" id="ARBA00023125"/>
    </source>
</evidence>
<reference evidence="7" key="1">
    <citation type="journal article" date="2023" name="Plant Biotechnol. J.">
        <title>Chromosome-level wild Hevea brasiliensis genome provides new tools for genomic-assisted breeding and valuable loci to elevate rubber yield.</title>
        <authorList>
            <person name="Cheng H."/>
            <person name="Song X."/>
            <person name="Hu Y."/>
            <person name="Wu T."/>
            <person name="Yang Q."/>
            <person name="An Z."/>
            <person name="Feng S."/>
            <person name="Deng Z."/>
            <person name="Wu W."/>
            <person name="Zeng X."/>
            <person name="Tu M."/>
            <person name="Wang X."/>
            <person name="Huang H."/>
        </authorList>
    </citation>
    <scope>NUCLEOTIDE SEQUENCE</scope>
    <source>
        <strain evidence="7">MT/VB/25A 57/8</strain>
    </source>
</reference>
<evidence type="ECO:0000256" key="4">
    <source>
        <dbReference type="ARBA" id="ARBA00023163"/>
    </source>
</evidence>
<keyword evidence="3" id="KW-0238">DNA-binding</keyword>
<accession>A0ABQ9L3R4</accession>
<evidence type="ECO:0000259" key="6">
    <source>
        <dbReference type="Pfam" id="PF02362"/>
    </source>
</evidence>
<dbReference type="SUPFAM" id="SSF101936">
    <property type="entry name" value="DNA-binding pseudobarrel domain"/>
    <property type="match status" value="1"/>
</dbReference>
<comment type="caution">
    <text evidence="7">The sequence shown here is derived from an EMBL/GenBank/DDBJ whole genome shotgun (WGS) entry which is preliminary data.</text>
</comment>
<proteinExistence type="predicted"/>
<dbReference type="CDD" id="cd10017">
    <property type="entry name" value="B3_DNA"/>
    <property type="match status" value="1"/>
</dbReference>
<evidence type="ECO:0000313" key="7">
    <source>
        <dbReference type="EMBL" id="KAJ9158951.1"/>
    </source>
</evidence>
<name>A0ABQ9L3R4_HEVBR</name>
<dbReference type="InterPro" id="IPR015300">
    <property type="entry name" value="DNA-bd_pseudobarrel_sf"/>
</dbReference>
<organism evidence="7 8">
    <name type="scientific">Hevea brasiliensis</name>
    <name type="common">Para rubber tree</name>
    <name type="synonym">Siphonia brasiliensis</name>
    <dbReference type="NCBI Taxonomy" id="3981"/>
    <lineage>
        <taxon>Eukaryota</taxon>
        <taxon>Viridiplantae</taxon>
        <taxon>Streptophyta</taxon>
        <taxon>Embryophyta</taxon>
        <taxon>Tracheophyta</taxon>
        <taxon>Spermatophyta</taxon>
        <taxon>Magnoliopsida</taxon>
        <taxon>eudicotyledons</taxon>
        <taxon>Gunneridae</taxon>
        <taxon>Pentapetalae</taxon>
        <taxon>rosids</taxon>
        <taxon>fabids</taxon>
        <taxon>Malpighiales</taxon>
        <taxon>Euphorbiaceae</taxon>
        <taxon>Crotonoideae</taxon>
        <taxon>Micrandreae</taxon>
        <taxon>Hevea</taxon>
    </lineage>
</organism>
<evidence type="ECO:0000313" key="8">
    <source>
        <dbReference type="Proteomes" id="UP001174677"/>
    </source>
</evidence>
<dbReference type="Gene3D" id="2.40.330.10">
    <property type="entry name" value="DNA-binding pseudobarrel domain"/>
    <property type="match status" value="1"/>
</dbReference>
<evidence type="ECO:0000256" key="5">
    <source>
        <dbReference type="ARBA" id="ARBA00023242"/>
    </source>
</evidence>
<gene>
    <name evidence="7" type="ORF">P3X46_024492</name>
</gene>
<keyword evidence="8" id="KW-1185">Reference proteome</keyword>
<keyword evidence="2" id="KW-0805">Transcription regulation</keyword>
<dbReference type="Proteomes" id="UP001174677">
    <property type="component" value="Chromosome 14"/>
</dbReference>
<keyword evidence="5" id="KW-0539">Nucleus</keyword>
<comment type="subcellular location">
    <subcellularLocation>
        <location evidence="1">Nucleus</location>
    </subcellularLocation>
</comment>
<dbReference type="EMBL" id="JARPOI010000014">
    <property type="protein sequence ID" value="KAJ9158951.1"/>
    <property type="molecule type" value="Genomic_DNA"/>
</dbReference>
<dbReference type="Pfam" id="PF02362">
    <property type="entry name" value="B3"/>
    <property type="match status" value="1"/>
</dbReference>
<evidence type="ECO:0000256" key="1">
    <source>
        <dbReference type="ARBA" id="ARBA00004123"/>
    </source>
</evidence>
<feature type="domain" description="TF-B3" evidence="6">
    <location>
        <begin position="37"/>
        <end position="94"/>
    </location>
</feature>